<name>A0AAD4KHT9_9EURO</name>
<dbReference type="EMBL" id="JAJTJA010000010">
    <property type="protein sequence ID" value="KAH8692573.1"/>
    <property type="molecule type" value="Genomic_DNA"/>
</dbReference>
<dbReference type="Proteomes" id="UP001201262">
    <property type="component" value="Unassembled WGS sequence"/>
</dbReference>
<accession>A0AAD4KHT9</accession>
<reference evidence="1" key="1">
    <citation type="submission" date="2021-12" db="EMBL/GenBank/DDBJ databases">
        <title>Convergent genome expansion in fungi linked to evolution of root-endophyte symbiosis.</title>
        <authorList>
            <consortium name="DOE Joint Genome Institute"/>
            <person name="Ke Y.-H."/>
            <person name="Bonito G."/>
            <person name="Liao H.-L."/>
            <person name="Looney B."/>
            <person name="Rojas-Flechas A."/>
            <person name="Nash J."/>
            <person name="Hameed K."/>
            <person name="Schadt C."/>
            <person name="Martin F."/>
            <person name="Crous P.W."/>
            <person name="Miettinen O."/>
            <person name="Magnuson J.K."/>
            <person name="Labbe J."/>
            <person name="Jacobson D."/>
            <person name="Doktycz M.J."/>
            <person name="Veneault-Fourrey C."/>
            <person name="Kuo A."/>
            <person name="Mondo S."/>
            <person name="Calhoun S."/>
            <person name="Riley R."/>
            <person name="Ohm R."/>
            <person name="LaButti K."/>
            <person name="Andreopoulos B."/>
            <person name="Pangilinan J."/>
            <person name="Nolan M."/>
            <person name="Tritt A."/>
            <person name="Clum A."/>
            <person name="Lipzen A."/>
            <person name="Daum C."/>
            <person name="Barry K."/>
            <person name="Grigoriev I.V."/>
            <person name="Vilgalys R."/>
        </authorList>
    </citation>
    <scope>NUCLEOTIDE SEQUENCE</scope>
    <source>
        <strain evidence="1">PMI_201</strain>
    </source>
</reference>
<keyword evidence="2" id="KW-1185">Reference proteome</keyword>
<evidence type="ECO:0000313" key="2">
    <source>
        <dbReference type="Proteomes" id="UP001201262"/>
    </source>
</evidence>
<dbReference type="AlphaFoldDB" id="A0AAD4KHT9"/>
<protein>
    <submittedName>
        <fullName evidence="1">Uncharacterized protein</fullName>
    </submittedName>
</protein>
<comment type="caution">
    <text evidence="1">The sequence shown here is derived from an EMBL/GenBank/DDBJ whole genome shotgun (WGS) entry which is preliminary data.</text>
</comment>
<proteinExistence type="predicted"/>
<dbReference type="GeneID" id="70244626"/>
<sequence>MPRPRNLCASLVPSLLLPPAPPVPASTASARPFLQLPPDDGVGVSLGRFDDGVGACESYYRAFAGHAKRRGDRAYVVLWLNHASGSRRAEATVVLQASLDFLQDISRYWNNVSYMTTALKRFSDDSHNFAELISDALIIKPFSQEECETLLTLVDYSTISNAPSASRVKDSAQYGPDLLSDVHNSWFDLFEGVVDADLTVSDMELPVNFGVADYASAM</sequence>
<organism evidence="1 2">
    <name type="scientific">Talaromyces proteolyticus</name>
    <dbReference type="NCBI Taxonomy" id="1131652"/>
    <lineage>
        <taxon>Eukaryota</taxon>
        <taxon>Fungi</taxon>
        <taxon>Dikarya</taxon>
        <taxon>Ascomycota</taxon>
        <taxon>Pezizomycotina</taxon>
        <taxon>Eurotiomycetes</taxon>
        <taxon>Eurotiomycetidae</taxon>
        <taxon>Eurotiales</taxon>
        <taxon>Trichocomaceae</taxon>
        <taxon>Talaromyces</taxon>
        <taxon>Talaromyces sect. Bacilispori</taxon>
    </lineage>
</organism>
<dbReference type="RefSeq" id="XP_046068446.1">
    <property type="nucleotide sequence ID" value="XM_046214339.1"/>
</dbReference>
<gene>
    <name evidence="1" type="ORF">BGW36DRAFT_362128</name>
</gene>
<evidence type="ECO:0000313" key="1">
    <source>
        <dbReference type="EMBL" id="KAH8692573.1"/>
    </source>
</evidence>